<name>A0A0F9SZ14_9ZZZZ</name>
<dbReference type="EMBL" id="LAZR01001607">
    <property type="protein sequence ID" value="KKN42066.1"/>
    <property type="molecule type" value="Genomic_DNA"/>
</dbReference>
<dbReference type="AlphaFoldDB" id="A0A0F9SZ14"/>
<proteinExistence type="predicted"/>
<protein>
    <submittedName>
        <fullName evidence="1">Uncharacterized protein</fullName>
    </submittedName>
</protein>
<reference evidence="1" key="1">
    <citation type="journal article" date="2015" name="Nature">
        <title>Complex archaea that bridge the gap between prokaryotes and eukaryotes.</title>
        <authorList>
            <person name="Spang A."/>
            <person name="Saw J.H."/>
            <person name="Jorgensen S.L."/>
            <person name="Zaremba-Niedzwiedzka K."/>
            <person name="Martijn J."/>
            <person name="Lind A.E."/>
            <person name="van Eijk R."/>
            <person name="Schleper C."/>
            <person name="Guy L."/>
            <person name="Ettema T.J."/>
        </authorList>
    </citation>
    <scope>NUCLEOTIDE SEQUENCE</scope>
</reference>
<evidence type="ECO:0000313" key="1">
    <source>
        <dbReference type="EMBL" id="KKN42066.1"/>
    </source>
</evidence>
<gene>
    <name evidence="1" type="ORF">LCGC14_0717090</name>
</gene>
<accession>A0A0F9SZ14</accession>
<comment type="caution">
    <text evidence="1">The sequence shown here is derived from an EMBL/GenBank/DDBJ whole genome shotgun (WGS) entry which is preliminary data.</text>
</comment>
<sequence>MATNITVYDLDNYPDNAKTITTDQTTVVPTGAYGDEKWVLSFTTSAYSDNTNLTAIQDIYVQDLKAGWIKSSGLVSGPYVVGVSNDSLGVKIDNSSKYYYIDVTNGSYGGDSLASELQTKIRAVPTTSGIGWSSSDDSLAYKNSVVEYNDGKFRIVSGSVGAFYTGSSRSSVQVLASVGDTLYDDLGFNLGVDSETLAGVVVKEATVASTYTGGTSPMSISADIGATAGDAVMITNGTNTEYFTVLSGTVTSLEVAIINPHTFDAIANTYSGGGVSKVQLLRAQDPEGKPTSFRSTVDSAVRWGILSIINQIDFSS</sequence>
<organism evidence="1">
    <name type="scientific">marine sediment metagenome</name>
    <dbReference type="NCBI Taxonomy" id="412755"/>
    <lineage>
        <taxon>unclassified sequences</taxon>
        <taxon>metagenomes</taxon>
        <taxon>ecological metagenomes</taxon>
    </lineage>
</organism>